<proteinExistence type="predicted"/>
<dbReference type="STRING" id="432608.A6V39_04685"/>
<organism evidence="2 3">
    <name type="scientific">Candidatus Mycoplasma haematobovis</name>
    <dbReference type="NCBI Taxonomy" id="432608"/>
    <lineage>
        <taxon>Bacteria</taxon>
        <taxon>Bacillati</taxon>
        <taxon>Mycoplasmatota</taxon>
        <taxon>Mollicutes</taxon>
        <taxon>Mycoplasmataceae</taxon>
        <taxon>Mycoplasma</taxon>
    </lineage>
</organism>
<sequence>MIPKANTPDNWGRSISNGNIVKQIILLSNIFDFFNTFFILSSFITLSIWLKEFKTLKLLNTLTAIKTIRTMRVTTTTTNNGISSNIFEVLIGSSREGIDHSVETPTITVKNEKDIKVTPSSSFHHLMSSSDFFSRSSNIYWLN</sequence>
<dbReference type="Proteomes" id="UP000077623">
    <property type="component" value="Unassembled WGS sequence"/>
</dbReference>
<comment type="caution">
    <text evidence="2">The sequence shown here is derived from an EMBL/GenBank/DDBJ whole genome shotgun (WGS) entry which is preliminary data.</text>
</comment>
<protein>
    <submittedName>
        <fullName evidence="2">Uncharacterized protein</fullName>
    </submittedName>
</protein>
<evidence type="ECO:0000313" key="3">
    <source>
        <dbReference type="Proteomes" id="UP000077623"/>
    </source>
</evidence>
<name>A0A1A9QBK7_9MOLU</name>
<keyword evidence="1" id="KW-1133">Transmembrane helix</keyword>
<dbReference type="EMBL" id="LWUJ01000013">
    <property type="protein sequence ID" value="OAL09847.1"/>
    <property type="molecule type" value="Genomic_DNA"/>
</dbReference>
<feature type="transmembrane region" description="Helical" evidence="1">
    <location>
        <begin position="24"/>
        <end position="50"/>
    </location>
</feature>
<dbReference type="AlphaFoldDB" id="A0A1A9QBK7"/>
<keyword evidence="1" id="KW-0812">Transmembrane</keyword>
<evidence type="ECO:0000256" key="1">
    <source>
        <dbReference type="SAM" id="Phobius"/>
    </source>
</evidence>
<keyword evidence="3" id="KW-1185">Reference proteome</keyword>
<evidence type="ECO:0000313" key="2">
    <source>
        <dbReference type="EMBL" id="OAL09847.1"/>
    </source>
</evidence>
<reference evidence="3" key="1">
    <citation type="submission" date="2016-04" db="EMBL/GenBank/DDBJ databases">
        <authorList>
            <person name="Quiroz-Castaneda R.E."/>
            <person name="Martinez-Ocampo F."/>
        </authorList>
    </citation>
    <scope>NUCLEOTIDE SEQUENCE [LARGE SCALE GENOMIC DNA]</scope>
    <source>
        <strain evidence="3">INIFAP01</strain>
    </source>
</reference>
<gene>
    <name evidence="2" type="ORF">A6V39_04685</name>
</gene>
<keyword evidence="1" id="KW-0472">Membrane</keyword>
<dbReference type="RefSeq" id="WP_187150573.1">
    <property type="nucleotide sequence ID" value="NZ_LWUJ01000013.1"/>
</dbReference>
<accession>A0A1A9QBK7</accession>